<dbReference type="PANTHER" id="PTHR31672">
    <property type="entry name" value="BNACNNG10540D PROTEIN"/>
    <property type="match status" value="1"/>
</dbReference>
<accession>J3MU27</accession>
<dbReference type="InterPro" id="IPR013187">
    <property type="entry name" value="F-box-assoc_dom_typ3"/>
</dbReference>
<keyword evidence="3" id="KW-1185">Reference proteome</keyword>
<reference evidence="2" key="2">
    <citation type="submission" date="2013-04" db="UniProtKB">
        <authorList>
            <consortium name="EnsemblPlants"/>
        </authorList>
    </citation>
    <scope>IDENTIFICATION</scope>
</reference>
<dbReference type="Pfam" id="PF08268">
    <property type="entry name" value="FBA_3"/>
    <property type="match status" value="1"/>
</dbReference>
<evidence type="ECO:0000313" key="2">
    <source>
        <dbReference type="EnsemblPlants" id="OB08G26080.1"/>
    </source>
</evidence>
<dbReference type="InterPro" id="IPR050796">
    <property type="entry name" value="SCF_F-box_component"/>
</dbReference>
<dbReference type="HOGENOM" id="CLU_039676_0_0_1"/>
<organism evidence="2">
    <name type="scientific">Oryza brachyantha</name>
    <name type="common">malo sina</name>
    <dbReference type="NCBI Taxonomy" id="4533"/>
    <lineage>
        <taxon>Eukaryota</taxon>
        <taxon>Viridiplantae</taxon>
        <taxon>Streptophyta</taxon>
        <taxon>Embryophyta</taxon>
        <taxon>Tracheophyta</taxon>
        <taxon>Spermatophyta</taxon>
        <taxon>Magnoliopsida</taxon>
        <taxon>Liliopsida</taxon>
        <taxon>Poales</taxon>
        <taxon>Poaceae</taxon>
        <taxon>BOP clade</taxon>
        <taxon>Oryzoideae</taxon>
        <taxon>Oryzeae</taxon>
        <taxon>Oryzinae</taxon>
        <taxon>Oryza</taxon>
    </lineage>
</organism>
<proteinExistence type="predicted"/>
<feature type="domain" description="F-box associated beta-propeller type 3" evidence="1">
    <location>
        <begin position="204"/>
        <end position="403"/>
    </location>
</feature>
<dbReference type="Gramene" id="OB08G26080.1">
    <property type="protein sequence ID" value="OB08G26080.1"/>
    <property type="gene ID" value="OB08G26080"/>
</dbReference>
<name>J3MU27_ORYBR</name>
<sequence length="522" mass="56920">MTKRKREGCAAADGEEIVAGAQAPPSSPSAGAICDDVVRHIFARLPARDAVASMVLSPYHRRLITSQEFRRLHCRHGEPLPRPHIAYVATAAVFSHRHTIGRVKSLEKWAQERAQLGFGTGGFACMSRYDPADPDSSRYHGFHVAGAGRTNPMRALAGKMYNHRKYVGTCNGVILLSGGLLLNPAVADGHREVPIDTSSSHILGFGYGPRTGTYKLLVSEHKWVPNPKYPRSSSGGMARLSYGGPAYGGRARRPPSPSVRADELLVYSLGSAAEEQPRTLLAGEPGNETIRSRTVYIDGTVYLLNPDKGTVLAFDVDDEIITSIDLPGEPPATGGGEPQLHVKSELIEMSGRVCVATVHDGDKERLAVWLLNADRQWERRCILRNGWAWPRIAGVWDCGGVVLAVDEQSTISLYDDATGEVSQLNPPPDASPEMRDYRVCWGYKPTLVSPASVVGELNQGEQQQRDLAAKVLAAVNPLNEMNKRKGQDAALHIVCFMEFLVSVMRELPGKLHHGIGDLDELY</sequence>
<reference evidence="2" key="1">
    <citation type="journal article" date="2013" name="Nat. Commun.">
        <title>Whole-genome sequencing of Oryza brachyantha reveals mechanisms underlying Oryza genome evolution.</title>
        <authorList>
            <person name="Chen J."/>
            <person name="Huang Q."/>
            <person name="Gao D."/>
            <person name="Wang J."/>
            <person name="Lang Y."/>
            <person name="Liu T."/>
            <person name="Li B."/>
            <person name="Bai Z."/>
            <person name="Luis Goicoechea J."/>
            <person name="Liang C."/>
            <person name="Chen C."/>
            <person name="Zhang W."/>
            <person name="Sun S."/>
            <person name="Liao Y."/>
            <person name="Zhang X."/>
            <person name="Yang L."/>
            <person name="Song C."/>
            <person name="Wang M."/>
            <person name="Shi J."/>
            <person name="Liu G."/>
            <person name="Liu J."/>
            <person name="Zhou H."/>
            <person name="Zhou W."/>
            <person name="Yu Q."/>
            <person name="An N."/>
            <person name="Chen Y."/>
            <person name="Cai Q."/>
            <person name="Wang B."/>
            <person name="Liu B."/>
            <person name="Min J."/>
            <person name="Huang Y."/>
            <person name="Wu H."/>
            <person name="Li Z."/>
            <person name="Zhang Y."/>
            <person name="Yin Y."/>
            <person name="Song W."/>
            <person name="Jiang J."/>
            <person name="Jackson S.A."/>
            <person name="Wing R.A."/>
            <person name="Wang J."/>
            <person name="Chen M."/>
        </authorList>
    </citation>
    <scope>NUCLEOTIDE SEQUENCE [LARGE SCALE GENOMIC DNA]</scope>
    <source>
        <strain evidence="2">cv. IRGC 101232</strain>
    </source>
</reference>
<dbReference type="EnsemblPlants" id="OB08G26080.1">
    <property type="protein sequence ID" value="OB08G26080.1"/>
    <property type="gene ID" value="OB08G26080"/>
</dbReference>
<dbReference type="InterPro" id="IPR011047">
    <property type="entry name" value="Quinoprotein_ADH-like_sf"/>
</dbReference>
<evidence type="ECO:0000313" key="3">
    <source>
        <dbReference type="Proteomes" id="UP000006038"/>
    </source>
</evidence>
<evidence type="ECO:0000259" key="1">
    <source>
        <dbReference type="Pfam" id="PF08268"/>
    </source>
</evidence>
<dbReference type="OMA" id="TVCFMDF"/>
<protein>
    <recommendedName>
        <fullName evidence="1">F-box associated beta-propeller type 3 domain-containing protein</fullName>
    </recommendedName>
</protein>
<dbReference type="AlphaFoldDB" id="J3MU27"/>
<dbReference type="SUPFAM" id="SSF50998">
    <property type="entry name" value="Quinoprotein alcohol dehydrogenase-like"/>
    <property type="match status" value="1"/>
</dbReference>
<dbReference type="Proteomes" id="UP000006038">
    <property type="component" value="Chromosome 8"/>
</dbReference>